<organism evidence="2 3">
    <name type="scientific">Diatrype stigma</name>
    <dbReference type="NCBI Taxonomy" id="117547"/>
    <lineage>
        <taxon>Eukaryota</taxon>
        <taxon>Fungi</taxon>
        <taxon>Dikarya</taxon>
        <taxon>Ascomycota</taxon>
        <taxon>Pezizomycotina</taxon>
        <taxon>Sordariomycetes</taxon>
        <taxon>Xylariomycetidae</taxon>
        <taxon>Xylariales</taxon>
        <taxon>Diatrypaceae</taxon>
        <taxon>Diatrype</taxon>
    </lineage>
</organism>
<dbReference type="AlphaFoldDB" id="A0AAN9UP92"/>
<proteinExistence type="predicted"/>
<evidence type="ECO:0000256" key="1">
    <source>
        <dbReference type="SAM" id="MobiDB-lite"/>
    </source>
</evidence>
<feature type="region of interest" description="Disordered" evidence="1">
    <location>
        <begin position="1"/>
        <end position="166"/>
    </location>
</feature>
<feature type="region of interest" description="Disordered" evidence="1">
    <location>
        <begin position="246"/>
        <end position="326"/>
    </location>
</feature>
<feature type="compositionally biased region" description="Basic and acidic residues" evidence="1">
    <location>
        <begin position="136"/>
        <end position="145"/>
    </location>
</feature>
<feature type="compositionally biased region" description="Basic and acidic residues" evidence="1">
    <location>
        <begin position="67"/>
        <end position="76"/>
    </location>
</feature>
<reference evidence="2 3" key="1">
    <citation type="submission" date="2024-02" db="EMBL/GenBank/DDBJ databases">
        <title>De novo assembly and annotation of 12 fungi associated with fruit tree decline syndrome in Ontario, Canada.</title>
        <authorList>
            <person name="Sulman M."/>
            <person name="Ellouze W."/>
            <person name="Ilyukhin E."/>
        </authorList>
    </citation>
    <scope>NUCLEOTIDE SEQUENCE [LARGE SCALE GENOMIC DNA]</scope>
    <source>
        <strain evidence="2 3">M11/M66-122</strain>
    </source>
</reference>
<name>A0AAN9UP92_9PEZI</name>
<protein>
    <submittedName>
        <fullName evidence="2">Uncharacterized protein</fullName>
    </submittedName>
</protein>
<evidence type="ECO:0000313" key="3">
    <source>
        <dbReference type="Proteomes" id="UP001320420"/>
    </source>
</evidence>
<comment type="caution">
    <text evidence="2">The sequence shown here is derived from an EMBL/GenBank/DDBJ whole genome shotgun (WGS) entry which is preliminary data.</text>
</comment>
<dbReference type="Proteomes" id="UP001320420">
    <property type="component" value="Unassembled WGS sequence"/>
</dbReference>
<feature type="compositionally biased region" description="Acidic residues" evidence="1">
    <location>
        <begin position="451"/>
        <end position="463"/>
    </location>
</feature>
<feature type="region of interest" description="Disordered" evidence="1">
    <location>
        <begin position="184"/>
        <end position="215"/>
    </location>
</feature>
<keyword evidence="3" id="KW-1185">Reference proteome</keyword>
<feature type="compositionally biased region" description="Acidic residues" evidence="1">
    <location>
        <begin position="147"/>
        <end position="160"/>
    </location>
</feature>
<accession>A0AAN9UP92</accession>
<feature type="region of interest" description="Disordered" evidence="1">
    <location>
        <begin position="447"/>
        <end position="482"/>
    </location>
</feature>
<feature type="compositionally biased region" description="Low complexity" evidence="1">
    <location>
        <begin position="23"/>
        <end position="40"/>
    </location>
</feature>
<evidence type="ECO:0000313" key="2">
    <source>
        <dbReference type="EMBL" id="KAK7750342.1"/>
    </source>
</evidence>
<feature type="compositionally biased region" description="Acidic residues" evidence="1">
    <location>
        <begin position="41"/>
        <end position="56"/>
    </location>
</feature>
<sequence>MSRNVRKKQQATPVKVAKRRDSNASSSLDLSDDGGYSAVEDITDSDEDEEDVDAVEEEHILTNTLRNVDRSSPRPVEEDDEGDGEDEDEDDGDGDDEDDDDAESTSWDGIQSDTDEIHPVDQGLEDPFASGPEDSVVERRVRFDVPESSDGDSTETDDDIDHGFFPDIFVDQNSLDPNFRREIEHDFDDDNSSNSGFWDLQDFQGLGDDTHDDPANDIDAFIRKALEQDDDSTPVATPMTGHELFMTAEPTPIPSPEIDDDLSLDGYITDGDTTDEEDPPERPPRRKTRRDKVDDSSDSEPITLIQPQRGQPRVGRFNLDGSSKKPVAIVNPRTGKMMIFTPHRSGKRGLDLSPEQFNLQWLQPVPEASPMVNSGNMMMSAMVSSNTFGDFMNTQAVGPAEAFFSLPSDYNIFDGNMFEEHSDPEAEAADEGERNLKLEDFLTLEDFAPSSDDEQDQDNDATDDPILNTPCTTGRPTTSSSDVTSLLDHFGNNTDIVGAFRRDQANHQLISRSKATRDSLAFSGPYYEGTLRGIKDGRIATTNVPISPLRKQRKMSDIASSPLAGVSQKRKATNEQHWGHKRQRSIPDVNLLGM</sequence>
<dbReference type="EMBL" id="JAKJXP020000066">
    <property type="protein sequence ID" value="KAK7750342.1"/>
    <property type="molecule type" value="Genomic_DNA"/>
</dbReference>
<feature type="region of interest" description="Disordered" evidence="1">
    <location>
        <begin position="550"/>
        <end position="594"/>
    </location>
</feature>
<gene>
    <name evidence="2" type="ORF">SLS62_007750</name>
</gene>
<feature type="compositionally biased region" description="Acidic residues" evidence="1">
    <location>
        <begin position="77"/>
        <end position="103"/>
    </location>
</feature>